<proteinExistence type="predicted"/>
<sequence>MKNGFPDIQMFLSQSIKKIMNGLKNSKREEFAMCQV</sequence>
<reference evidence="1" key="1">
    <citation type="journal article" date="2012" name="PLoS ONE">
        <title>Gene sets for utilization of primary and secondary nutrition supplies in the distal gut of endangered iberian lynx.</title>
        <authorList>
            <person name="Alcaide M."/>
            <person name="Messina E."/>
            <person name="Richter M."/>
            <person name="Bargiela R."/>
            <person name="Peplies J."/>
            <person name="Huws S.A."/>
            <person name="Newbold C.J."/>
            <person name="Golyshin P.N."/>
            <person name="Simon M.A."/>
            <person name="Lopez G."/>
            <person name="Yakimov M.M."/>
            <person name="Ferrer M."/>
        </authorList>
    </citation>
    <scope>NUCLEOTIDE SEQUENCE</scope>
</reference>
<name>J9FP82_9ZZZZ</name>
<dbReference type="AlphaFoldDB" id="J9FP82"/>
<comment type="caution">
    <text evidence="1">The sequence shown here is derived from an EMBL/GenBank/DDBJ whole genome shotgun (WGS) entry which is preliminary data.</text>
</comment>
<dbReference type="EMBL" id="AMCI01005128">
    <property type="protein sequence ID" value="EJW96746.1"/>
    <property type="molecule type" value="Genomic_DNA"/>
</dbReference>
<accession>J9FP82</accession>
<organism evidence="1">
    <name type="scientific">gut metagenome</name>
    <dbReference type="NCBI Taxonomy" id="749906"/>
    <lineage>
        <taxon>unclassified sequences</taxon>
        <taxon>metagenomes</taxon>
        <taxon>organismal metagenomes</taxon>
    </lineage>
</organism>
<evidence type="ECO:0000313" key="1">
    <source>
        <dbReference type="EMBL" id="EJW96746.1"/>
    </source>
</evidence>
<gene>
    <name evidence="1" type="ORF">EVA_15147</name>
</gene>
<protein>
    <submittedName>
        <fullName evidence="1">Uncharacterized protein</fullName>
    </submittedName>
</protein>